<dbReference type="AlphaFoldDB" id="A0A0D3JYK3"/>
<reference evidence="1" key="2">
    <citation type="submission" date="2024-10" db="UniProtKB">
        <authorList>
            <consortium name="EnsemblProtists"/>
        </authorList>
    </citation>
    <scope>IDENTIFICATION</scope>
</reference>
<organism evidence="1 2">
    <name type="scientific">Emiliania huxleyi (strain CCMP1516)</name>
    <dbReference type="NCBI Taxonomy" id="280463"/>
    <lineage>
        <taxon>Eukaryota</taxon>
        <taxon>Haptista</taxon>
        <taxon>Haptophyta</taxon>
        <taxon>Prymnesiophyceae</taxon>
        <taxon>Isochrysidales</taxon>
        <taxon>Noelaerhabdaceae</taxon>
        <taxon>Emiliania</taxon>
    </lineage>
</organism>
<dbReference type="HOGENOM" id="CLU_1809806_0_0_1"/>
<dbReference type="EnsemblProtists" id="EOD28588">
    <property type="protein sequence ID" value="EOD28588"/>
    <property type="gene ID" value="EMIHUDRAFT_204523"/>
</dbReference>
<evidence type="ECO:0000313" key="1">
    <source>
        <dbReference type="EnsemblProtists" id="EOD28588"/>
    </source>
</evidence>
<accession>A0A0D3JYK3</accession>
<evidence type="ECO:0000313" key="2">
    <source>
        <dbReference type="Proteomes" id="UP000013827"/>
    </source>
</evidence>
<protein>
    <submittedName>
        <fullName evidence="1">Uncharacterized protein</fullName>
    </submittedName>
</protein>
<dbReference type="RefSeq" id="XP_005770326.1">
    <property type="nucleotide sequence ID" value="XM_005770269.1"/>
</dbReference>
<sequence length="143" mass="15595">MLSLVLTTVAASRAQRSSNEQLAAGVLVGSAAGGASFAAVRQIKTSYFPGGMAYRPLLRPRFSVSQQAAVAAGVALASGAAALDRAWRRDPLGQGLRRLGSAPLDATERMRRKWREARQRAEEERRRAWLREHTRPARVMIPS</sequence>
<reference evidence="2" key="1">
    <citation type="journal article" date="2013" name="Nature">
        <title>Pan genome of the phytoplankton Emiliania underpins its global distribution.</title>
        <authorList>
            <person name="Read B.A."/>
            <person name="Kegel J."/>
            <person name="Klute M.J."/>
            <person name="Kuo A."/>
            <person name="Lefebvre S.C."/>
            <person name="Maumus F."/>
            <person name="Mayer C."/>
            <person name="Miller J."/>
            <person name="Monier A."/>
            <person name="Salamov A."/>
            <person name="Young J."/>
            <person name="Aguilar M."/>
            <person name="Claverie J.M."/>
            <person name="Frickenhaus S."/>
            <person name="Gonzalez K."/>
            <person name="Herman E.K."/>
            <person name="Lin Y.C."/>
            <person name="Napier J."/>
            <person name="Ogata H."/>
            <person name="Sarno A.F."/>
            <person name="Shmutz J."/>
            <person name="Schroeder D."/>
            <person name="de Vargas C."/>
            <person name="Verret F."/>
            <person name="von Dassow P."/>
            <person name="Valentin K."/>
            <person name="Van de Peer Y."/>
            <person name="Wheeler G."/>
            <person name="Dacks J.B."/>
            <person name="Delwiche C.F."/>
            <person name="Dyhrman S.T."/>
            <person name="Glockner G."/>
            <person name="John U."/>
            <person name="Richards T."/>
            <person name="Worden A.Z."/>
            <person name="Zhang X."/>
            <person name="Grigoriev I.V."/>
            <person name="Allen A.E."/>
            <person name="Bidle K."/>
            <person name="Borodovsky M."/>
            <person name="Bowler C."/>
            <person name="Brownlee C."/>
            <person name="Cock J.M."/>
            <person name="Elias M."/>
            <person name="Gladyshev V.N."/>
            <person name="Groth M."/>
            <person name="Guda C."/>
            <person name="Hadaegh A."/>
            <person name="Iglesias-Rodriguez M.D."/>
            <person name="Jenkins J."/>
            <person name="Jones B.M."/>
            <person name="Lawson T."/>
            <person name="Leese F."/>
            <person name="Lindquist E."/>
            <person name="Lobanov A."/>
            <person name="Lomsadze A."/>
            <person name="Malik S.B."/>
            <person name="Marsh M.E."/>
            <person name="Mackinder L."/>
            <person name="Mock T."/>
            <person name="Mueller-Roeber B."/>
            <person name="Pagarete A."/>
            <person name="Parker M."/>
            <person name="Probert I."/>
            <person name="Quesneville H."/>
            <person name="Raines C."/>
            <person name="Rensing S.A."/>
            <person name="Riano-Pachon D.M."/>
            <person name="Richier S."/>
            <person name="Rokitta S."/>
            <person name="Shiraiwa Y."/>
            <person name="Soanes D.M."/>
            <person name="van der Giezen M."/>
            <person name="Wahlund T.M."/>
            <person name="Williams B."/>
            <person name="Wilson W."/>
            <person name="Wolfe G."/>
            <person name="Wurch L.L."/>
        </authorList>
    </citation>
    <scope>NUCLEOTIDE SEQUENCE</scope>
</reference>
<dbReference type="KEGG" id="ehx:EMIHUDRAFT_204523"/>
<keyword evidence="2" id="KW-1185">Reference proteome</keyword>
<dbReference type="RefSeq" id="XP_005781017.1">
    <property type="nucleotide sequence ID" value="XM_005780960.1"/>
</dbReference>
<proteinExistence type="predicted"/>
<dbReference type="GeneID" id="17263926"/>
<dbReference type="PaxDb" id="2903-EOD17897"/>
<dbReference type="Proteomes" id="UP000013827">
    <property type="component" value="Unassembled WGS sequence"/>
</dbReference>
<dbReference type="EnsemblProtists" id="EOD17897">
    <property type="protein sequence ID" value="EOD17897"/>
    <property type="gene ID" value="EMIHUDRAFT_209931"/>
</dbReference>
<dbReference type="KEGG" id="ehx:EMIHUDRAFT_209931"/>
<dbReference type="GeneID" id="17274134"/>
<name>A0A0D3JYK3_EMIH1</name>